<comment type="caution">
    <text evidence="2">The sequence shown here is derived from an EMBL/GenBank/DDBJ whole genome shotgun (WGS) entry which is preliminary data.</text>
</comment>
<keyword evidence="1" id="KW-1133">Transmembrane helix</keyword>
<keyword evidence="1" id="KW-0472">Membrane</keyword>
<sequence>MSARTILITIGLSAWLLASAATFLFVAYTTFFGIAVIGLAICWIATQVELDGDAPVGNGLNPGFLAAQVQAKRDLSKEQRLSAQHEQSLAKHSAGFFKLFGLSLVVVGLCGGLYHQL</sequence>
<feature type="transmembrane region" description="Helical" evidence="1">
    <location>
        <begin position="96"/>
        <end position="114"/>
    </location>
</feature>
<organism evidence="2 3">
    <name type="scientific">Reyranella humidisoli</name>
    <dbReference type="NCBI Taxonomy" id="2849149"/>
    <lineage>
        <taxon>Bacteria</taxon>
        <taxon>Pseudomonadati</taxon>
        <taxon>Pseudomonadota</taxon>
        <taxon>Alphaproteobacteria</taxon>
        <taxon>Hyphomicrobiales</taxon>
        <taxon>Reyranellaceae</taxon>
        <taxon>Reyranella</taxon>
    </lineage>
</organism>
<evidence type="ECO:0000313" key="3">
    <source>
        <dbReference type="Proteomes" id="UP000727907"/>
    </source>
</evidence>
<dbReference type="Proteomes" id="UP000727907">
    <property type="component" value="Unassembled WGS sequence"/>
</dbReference>
<gene>
    <name evidence="2" type="ORF">KQ910_12425</name>
</gene>
<dbReference type="EMBL" id="JAHOPB010000001">
    <property type="protein sequence ID" value="MBU8874571.1"/>
    <property type="molecule type" value="Genomic_DNA"/>
</dbReference>
<keyword evidence="3" id="KW-1185">Reference proteome</keyword>
<keyword evidence="1" id="KW-0812">Transmembrane</keyword>
<proteinExistence type="predicted"/>
<name>A0ABS6IIZ9_9HYPH</name>
<evidence type="ECO:0000256" key="1">
    <source>
        <dbReference type="SAM" id="Phobius"/>
    </source>
</evidence>
<evidence type="ECO:0000313" key="2">
    <source>
        <dbReference type="EMBL" id="MBU8874571.1"/>
    </source>
</evidence>
<reference evidence="2 3" key="1">
    <citation type="submission" date="2021-06" db="EMBL/GenBank/DDBJ databases">
        <authorList>
            <person name="Lee D.H."/>
        </authorList>
    </citation>
    <scope>NUCLEOTIDE SEQUENCE [LARGE SCALE GENOMIC DNA]</scope>
    <source>
        <strain evidence="2 3">MMS21-HV4-11</strain>
    </source>
</reference>
<protein>
    <submittedName>
        <fullName evidence="2">Uncharacterized protein</fullName>
    </submittedName>
</protein>
<accession>A0ABS6IIZ9</accession>
<dbReference type="RefSeq" id="WP_216960333.1">
    <property type="nucleotide sequence ID" value="NZ_JAHOPB010000001.1"/>
</dbReference>